<dbReference type="KEGG" id="hch:HCH_04186"/>
<gene>
    <name evidence="1" type="ordered locus">HCH_04186</name>
</gene>
<evidence type="ECO:0000313" key="2">
    <source>
        <dbReference type="Proteomes" id="UP000000238"/>
    </source>
</evidence>
<reference evidence="1 2" key="1">
    <citation type="journal article" date="2005" name="Nucleic Acids Res.">
        <title>Genomic blueprint of Hahella chejuensis, a marine microbe producing an algicidal agent.</title>
        <authorList>
            <person name="Jeong H."/>
            <person name="Yim J.H."/>
            <person name="Lee C."/>
            <person name="Choi S.-H."/>
            <person name="Park Y.K."/>
            <person name="Yoon S.H."/>
            <person name="Hur C.-G."/>
            <person name="Kang H.-Y."/>
            <person name="Kim D."/>
            <person name="Lee H.H."/>
            <person name="Park K.H."/>
            <person name="Park S.-H."/>
            <person name="Park H.-S."/>
            <person name="Lee H.K."/>
            <person name="Oh T.K."/>
            <person name="Kim J.F."/>
        </authorList>
    </citation>
    <scope>NUCLEOTIDE SEQUENCE [LARGE SCALE GENOMIC DNA]</scope>
    <source>
        <strain evidence="1 2">KCTC 2396</strain>
    </source>
</reference>
<dbReference type="eggNOG" id="COG5339">
    <property type="taxonomic scope" value="Bacteria"/>
</dbReference>
<proteinExistence type="predicted"/>
<sequence length="511" mass="55491">MPNDSVTHLHISKLDMKKIWLAAPIAVAVAATPFVIAHKAEQNFDAGVQDVSSYLAFNGLPVELTVQKYEKGFLSSKAINRLQLSPEFQNMMGTGGDQPVCLDLVTEIQHDYMTLLQGGLLTATTRVMPLQNQADCGLAEVFTSEKELADIYIQQFGEEGPFTIESAFKIDGSNTITFSSKPVNLDKEIEGKSLKINVTPMQGVVGVSSTRDHVVANINWQGLNVTAHNGEKVGDVKVGSYTLKMEASQILEHLWAGSSEQIISDIKVGGEDGQNFSISAITITGKDTVAENMVSSAGSVNVNDILYNGMDAGSMALDLSFNNFETEATNRLVGIIKQINAQATTTTDPDKFMAELENQKDAIVADLITLAKKADIKIDKWELKLGENSFNANADLRMDGVDQLSAEILKEQPQALMANVLLNAEGKLDEALVNSYADIMVATQSSKMELTDEDKAQMKEMLLMQFSNMAQMYVQMGFLNYDEASAQYNAKVGFAKGALIVNGQPFNPNGG</sequence>
<accession>Q2SEN1</accession>
<organism evidence="1 2">
    <name type="scientific">Hahella chejuensis (strain KCTC 2396)</name>
    <dbReference type="NCBI Taxonomy" id="349521"/>
    <lineage>
        <taxon>Bacteria</taxon>
        <taxon>Pseudomonadati</taxon>
        <taxon>Pseudomonadota</taxon>
        <taxon>Gammaproteobacteria</taxon>
        <taxon>Oceanospirillales</taxon>
        <taxon>Hahellaceae</taxon>
        <taxon>Hahella</taxon>
    </lineage>
</organism>
<keyword evidence="2" id="KW-1185">Reference proteome</keyword>
<dbReference type="AlphaFoldDB" id="Q2SEN1"/>
<evidence type="ECO:0008006" key="3">
    <source>
        <dbReference type="Google" id="ProtNLM"/>
    </source>
</evidence>
<dbReference type="HOGENOM" id="CLU_532924_0_0_6"/>
<dbReference type="Pfam" id="PF06097">
    <property type="entry name" value="DUF945"/>
    <property type="match status" value="1"/>
</dbReference>
<protein>
    <recommendedName>
        <fullName evidence="3">DUF945 domain-containing protein</fullName>
    </recommendedName>
</protein>
<dbReference type="InterPro" id="IPR010352">
    <property type="entry name" value="DUF945"/>
</dbReference>
<evidence type="ECO:0000313" key="1">
    <source>
        <dbReference type="EMBL" id="ABC30893.1"/>
    </source>
</evidence>
<dbReference type="EMBL" id="CP000155">
    <property type="protein sequence ID" value="ABC30893.1"/>
    <property type="molecule type" value="Genomic_DNA"/>
</dbReference>
<name>Q2SEN1_HAHCH</name>
<dbReference type="STRING" id="349521.HCH_04186"/>
<dbReference type="Proteomes" id="UP000000238">
    <property type="component" value="Chromosome"/>
</dbReference>